<sequence>MSVDVTNMTFKVCRATEVWQSMSSNTLLFQLEEGKMVKAMDAKAVPLGSKYYVPIMPRGWVSASDLEGFPWPGNTLESGQDLPTPGAPVGYPNPHGQCRLDCHTQTASHRPLAQLTVSRLA</sequence>
<dbReference type="EMBL" id="CAMXCT010000391">
    <property type="protein sequence ID" value="CAI3978154.1"/>
    <property type="molecule type" value="Genomic_DNA"/>
</dbReference>
<evidence type="ECO:0000313" key="3">
    <source>
        <dbReference type="EMBL" id="CAL4765466.1"/>
    </source>
</evidence>
<feature type="region of interest" description="Disordered" evidence="1">
    <location>
        <begin position="72"/>
        <end position="91"/>
    </location>
</feature>
<accession>A0A9P1FIB3</accession>
<comment type="caution">
    <text evidence="2">The sequence shown here is derived from an EMBL/GenBank/DDBJ whole genome shotgun (WGS) entry which is preliminary data.</text>
</comment>
<evidence type="ECO:0000313" key="4">
    <source>
        <dbReference type="Proteomes" id="UP001152797"/>
    </source>
</evidence>
<keyword evidence="4" id="KW-1185">Reference proteome</keyword>
<evidence type="ECO:0000256" key="1">
    <source>
        <dbReference type="SAM" id="MobiDB-lite"/>
    </source>
</evidence>
<reference evidence="2" key="1">
    <citation type="submission" date="2022-10" db="EMBL/GenBank/DDBJ databases">
        <authorList>
            <person name="Chen Y."/>
            <person name="Dougan E. K."/>
            <person name="Chan C."/>
            <person name="Rhodes N."/>
            <person name="Thang M."/>
        </authorList>
    </citation>
    <scope>NUCLEOTIDE SEQUENCE</scope>
</reference>
<organism evidence="2">
    <name type="scientific">Cladocopium goreaui</name>
    <dbReference type="NCBI Taxonomy" id="2562237"/>
    <lineage>
        <taxon>Eukaryota</taxon>
        <taxon>Sar</taxon>
        <taxon>Alveolata</taxon>
        <taxon>Dinophyceae</taxon>
        <taxon>Suessiales</taxon>
        <taxon>Symbiodiniaceae</taxon>
        <taxon>Cladocopium</taxon>
    </lineage>
</organism>
<dbReference type="Proteomes" id="UP001152797">
    <property type="component" value="Unassembled WGS sequence"/>
</dbReference>
<gene>
    <name evidence="2" type="ORF">C1SCF055_LOCUS6227</name>
</gene>
<protein>
    <submittedName>
        <fullName evidence="2">Uncharacterized protein</fullName>
    </submittedName>
</protein>
<dbReference type="EMBL" id="CAMXCT030000391">
    <property type="protein sequence ID" value="CAL4765466.1"/>
    <property type="molecule type" value="Genomic_DNA"/>
</dbReference>
<reference evidence="3 4" key="2">
    <citation type="submission" date="2024-05" db="EMBL/GenBank/DDBJ databases">
        <authorList>
            <person name="Chen Y."/>
            <person name="Shah S."/>
            <person name="Dougan E. K."/>
            <person name="Thang M."/>
            <person name="Chan C."/>
        </authorList>
    </citation>
    <scope>NUCLEOTIDE SEQUENCE [LARGE SCALE GENOMIC DNA]</scope>
</reference>
<dbReference type="AlphaFoldDB" id="A0A9P1FIB3"/>
<proteinExistence type="predicted"/>
<name>A0A9P1FIB3_9DINO</name>
<dbReference type="EMBL" id="CAMXCT020000391">
    <property type="protein sequence ID" value="CAL1131529.1"/>
    <property type="molecule type" value="Genomic_DNA"/>
</dbReference>
<evidence type="ECO:0000313" key="2">
    <source>
        <dbReference type="EMBL" id="CAI3978154.1"/>
    </source>
</evidence>